<evidence type="ECO:0000313" key="3">
    <source>
        <dbReference type="Proteomes" id="UP000729402"/>
    </source>
</evidence>
<evidence type="ECO:0000256" key="1">
    <source>
        <dbReference type="SAM" id="MobiDB-lite"/>
    </source>
</evidence>
<protein>
    <submittedName>
        <fullName evidence="2">Uncharacterized protein</fullName>
    </submittedName>
</protein>
<reference evidence="2" key="2">
    <citation type="submission" date="2021-02" db="EMBL/GenBank/DDBJ databases">
        <authorList>
            <person name="Kimball J.A."/>
            <person name="Haas M.W."/>
            <person name="Macchietto M."/>
            <person name="Kono T."/>
            <person name="Duquette J."/>
            <person name="Shao M."/>
        </authorList>
    </citation>
    <scope>NUCLEOTIDE SEQUENCE</scope>
    <source>
        <tissue evidence="2">Fresh leaf tissue</tissue>
    </source>
</reference>
<feature type="region of interest" description="Disordered" evidence="1">
    <location>
        <begin position="1"/>
        <end position="126"/>
    </location>
</feature>
<feature type="compositionally biased region" description="Basic and acidic residues" evidence="1">
    <location>
        <begin position="66"/>
        <end position="79"/>
    </location>
</feature>
<comment type="caution">
    <text evidence="2">The sequence shown here is derived from an EMBL/GenBank/DDBJ whole genome shotgun (WGS) entry which is preliminary data.</text>
</comment>
<evidence type="ECO:0000313" key="2">
    <source>
        <dbReference type="EMBL" id="KAG8070089.1"/>
    </source>
</evidence>
<keyword evidence="3" id="KW-1185">Reference proteome</keyword>
<feature type="compositionally biased region" description="Basic and acidic residues" evidence="1">
    <location>
        <begin position="1"/>
        <end position="17"/>
    </location>
</feature>
<name>A0A8J5T6D3_ZIZPA</name>
<proteinExistence type="predicted"/>
<reference evidence="2" key="1">
    <citation type="journal article" date="2021" name="bioRxiv">
        <title>Whole Genome Assembly and Annotation of Northern Wild Rice, Zizania palustris L., Supports a Whole Genome Duplication in the Zizania Genus.</title>
        <authorList>
            <person name="Haas M."/>
            <person name="Kono T."/>
            <person name="Macchietto M."/>
            <person name="Millas R."/>
            <person name="McGilp L."/>
            <person name="Shao M."/>
            <person name="Duquette J."/>
            <person name="Hirsch C.N."/>
            <person name="Kimball J."/>
        </authorList>
    </citation>
    <scope>NUCLEOTIDE SEQUENCE</scope>
    <source>
        <tissue evidence="2">Fresh leaf tissue</tissue>
    </source>
</reference>
<gene>
    <name evidence="2" type="ORF">GUJ93_ZPchr0006g40869</name>
</gene>
<feature type="compositionally biased region" description="Basic and acidic residues" evidence="1">
    <location>
        <begin position="107"/>
        <end position="126"/>
    </location>
</feature>
<dbReference type="AlphaFoldDB" id="A0A8J5T6D3"/>
<organism evidence="2 3">
    <name type="scientific">Zizania palustris</name>
    <name type="common">Northern wild rice</name>
    <dbReference type="NCBI Taxonomy" id="103762"/>
    <lineage>
        <taxon>Eukaryota</taxon>
        <taxon>Viridiplantae</taxon>
        <taxon>Streptophyta</taxon>
        <taxon>Embryophyta</taxon>
        <taxon>Tracheophyta</taxon>
        <taxon>Spermatophyta</taxon>
        <taxon>Magnoliopsida</taxon>
        <taxon>Liliopsida</taxon>
        <taxon>Poales</taxon>
        <taxon>Poaceae</taxon>
        <taxon>BOP clade</taxon>
        <taxon>Oryzoideae</taxon>
        <taxon>Oryzeae</taxon>
        <taxon>Zizaniinae</taxon>
        <taxon>Zizania</taxon>
    </lineage>
</organism>
<dbReference type="Proteomes" id="UP000729402">
    <property type="component" value="Unassembled WGS sequence"/>
</dbReference>
<accession>A0A8J5T6D3</accession>
<feature type="compositionally biased region" description="Basic and acidic residues" evidence="1">
    <location>
        <begin position="31"/>
        <end position="48"/>
    </location>
</feature>
<sequence length="126" mass="14279">MRRDIDTDDNRADDDSCSRQGQWRAKRGGRRRDLYGEGRRWEDGDAGQRMRGTTIGPTTTLAQGEASDRAGGEKKKDVSEEIWTEEGGNRRRVAAIGEGDSGRRKRRDNDPNDNRAADDTCPRRDR</sequence>
<dbReference type="EMBL" id="JAAALK010000283">
    <property type="protein sequence ID" value="KAG8070089.1"/>
    <property type="molecule type" value="Genomic_DNA"/>
</dbReference>